<dbReference type="AlphaFoldDB" id="A0A392TCQ6"/>
<feature type="compositionally biased region" description="Low complexity" evidence="1">
    <location>
        <begin position="32"/>
        <end position="44"/>
    </location>
</feature>
<feature type="region of interest" description="Disordered" evidence="1">
    <location>
        <begin position="17"/>
        <end position="44"/>
    </location>
</feature>
<dbReference type="EMBL" id="LXQA010537243">
    <property type="protein sequence ID" value="MCI57916.1"/>
    <property type="molecule type" value="Genomic_DNA"/>
</dbReference>
<dbReference type="Proteomes" id="UP000265520">
    <property type="component" value="Unassembled WGS sequence"/>
</dbReference>
<protein>
    <submittedName>
        <fullName evidence="2">Uncharacterized protein</fullName>
    </submittedName>
</protein>
<evidence type="ECO:0000313" key="2">
    <source>
        <dbReference type="EMBL" id="MCI57916.1"/>
    </source>
</evidence>
<comment type="caution">
    <text evidence="2">The sequence shown here is derived from an EMBL/GenBank/DDBJ whole genome shotgun (WGS) entry which is preliminary data.</text>
</comment>
<evidence type="ECO:0000313" key="3">
    <source>
        <dbReference type="Proteomes" id="UP000265520"/>
    </source>
</evidence>
<organism evidence="2 3">
    <name type="scientific">Trifolium medium</name>
    <dbReference type="NCBI Taxonomy" id="97028"/>
    <lineage>
        <taxon>Eukaryota</taxon>
        <taxon>Viridiplantae</taxon>
        <taxon>Streptophyta</taxon>
        <taxon>Embryophyta</taxon>
        <taxon>Tracheophyta</taxon>
        <taxon>Spermatophyta</taxon>
        <taxon>Magnoliopsida</taxon>
        <taxon>eudicotyledons</taxon>
        <taxon>Gunneridae</taxon>
        <taxon>Pentapetalae</taxon>
        <taxon>rosids</taxon>
        <taxon>fabids</taxon>
        <taxon>Fabales</taxon>
        <taxon>Fabaceae</taxon>
        <taxon>Papilionoideae</taxon>
        <taxon>50 kb inversion clade</taxon>
        <taxon>NPAAA clade</taxon>
        <taxon>Hologalegina</taxon>
        <taxon>IRL clade</taxon>
        <taxon>Trifolieae</taxon>
        <taxon>Trifolium</taxon>
    </lineage>
</organism>
<feature type="non-terminal residue" evidence="2">
    <location>
        <position position="1"/>
    </location>
</feature>
<keyword evidence="3" id="KW-1185">Reference proteome</keyword>
<reference evidence="2 3" key="1">
    <citation type="journal article" date="2018" name="Front. Plant Sci.">
        <title>Red Clover (Trifolium pratense) and Zigzag Clover (T. medium) - A Picture of Genomic Similarities and Differences.</title>
        <authorList>
            <person name="Dluhosova J."/>
            <person name="Istvanek J."/>
            <person name="Nedelnik J."/>
            <person name="Repkova J."/>
        </authorList>
    </citation>
    <scope>NUCLEOTIDE SEQUENCE [LARGE SCALE GENOMIC DNA]</scope>
    <source>
        <strain evidence="3">cv. 10/8</strain>
        <tissue evidence="2">Leaf</tissue>
    </source>
</reference>
<accession>A0A392TCQ6</accession>
<sequence>VGDGSRTIANMALVSAATAPTTNAGKLPPPNNLSNWPLSEDTNI</sequence>
<proteinExistence type="predicted"/>
<evidence type="ECO:0000256" key="1">
    <source>
        <dbReference type="SAM" id="MobiDB-lite"/>
    </source>
</evidence>
<name>A0A392TCQ6_9FABA</name>